<feature type="compositionally biased region" description="Basic and acidic residues" evidence="2">
    <location>
        <begin position="935"/>
        <end position="949"/>
    </location>
</feature>
<gene>
    <name evidence="4" type="ORF">H634G_00149</name>
</gene>
<evidence type="ECO:0000313" key="5">
    <source>
        <dbReference type="Proteomes" id="UP000054544"/>
    </source>
</evidence>
<dbReference type="InterPro" id="IPR029016">
    <property type="entry name" value="GAF-like_dom_sf"/>
</dbReference>
<feature type="compositionally biased region" description="Basic and acidic residues" evidence="2">
    <location>
        <begin position="797"/>
        <end position="814"/>
    </location>
</feature>
<feature type="compositionally biased region" description="Polar residues" evidence="2">
    <location>
        <begin position="402"/>
        <end position="413"/>
    </location>
</feature>
<dbReference type="Pfam" id="PF00168">
    <property type="entry name" value="C2"/>
    <property type="match status" value="1"/>
</dbReference>
<evidence type="ECO:0000259" key="3">
    <source>
        <dbReference type="PROSITE" id="PS50004"/>
    </source>
</evidence>
<proteinExistence type="inferred from homology"/>
<feature type="compositionally biased region" description="Polar residues" evidence="2">
    <location>
        <begin position="464"/>
        <end position="481"/>
    </location>
</feature>
<feature type="region of interest" description="Disordered" evidence="2">
    <location>
        <begin position="389"/>
        <end position="1096"/>
    </location>
</feature>
<feature type="compositionally biased region" description="Polar residues" evidence="2">
    <location>
        <begin position="835"/>
        <end position="847"/>
    </location>
</feature>
<reference evidence="5" key="1">
    <citation type="journal article" date="2014" name="BMC Genomics">
        <title>The genome sequence of the biocontrol fungus Metarhizium anisopliae and comparative genomics of Metarhizium species.</title>
        <authorList>
            <person name="Pattemore J.A."/>
            <person name="Hane J.K."/>
            <person name="Williams A.H."/>
            <person name="Wilson B.A."/>
            <person name="Stodart B.J."/>
            <person name="Ash G.J."/>
        </authorList>
    </citation>
    <scope>NUCLEOTIDE SEQUENCE [LARGE SCALE GENOMIC DNA]</scope>
    <source>
        <strain evidence="5">BRIP 53293</strain>
    </source>
</reference>
<feature type="compositionally biased region" description="Polar residues" evidence="2">
    <location>
        <begin position="642"/>
        <end position="670"/>
    </location>
</feature>
<protein>
    <recommendedName>
        <fullName evidence="3">C2 domain-containing protein</fullName>
    </recommendedName>
</protein>
<evidence type="ECO:0000256" key="1">
    <source>
        <dbReference type="ARBA" id="ARBA00038454"/>
    </source>
</evidence>
<feature type="compositionally biased region" description="Polar residues" evidence="2">
    <location>
        <begin position="216"/>
        <end position="232"/>
    </location>
</feature>
<evidence type="ECO:0000313" key="4">
    <source>
        <dbReference type="EMBL" id="KJK84628.1"/>
    </source>
</evidence>
<feature type="compositionally biased region" description="Basic and acidic residues" evidence="2">
    <location>
        <begin position="603"/>
        <end position="614"/>
    </location>
</feature>
<dbReference type="InterPro" id="IPR037791">
    <property type="entry name" value="C2_fungal_Inn1"/>
</dbReference>
<evidence type="ECO:0000256" key="2">
    <source>
        <dbReference type="SAM" id="MobiDB-lite"/>
    </source>
</evidence>
<dbReference type="InterPro" id="IPR035892">
    <property type="entry name" value="C2_domain_sf"/>
</dbReference>
<dbReference type="PROSITE" id="PS01320">
    <property type="entry name" value="UPF0067"/>
    <property type="match status" value="1"/>
</dbReference>
<dbReference type="STRING" id="1291518.A0A0D9PET9"/>
<dbReference type="Gene3D" id="2.60.40.150">
    <property type="entry name" value="C2 domain"/>
    <property type="match status" value="1"/>
</dbReference>
<dbReference type="InterPro" id="IPR000614">
    <property type="entry name" value="FRMsr_CS"/>
</dbReference>
<name>A0A0D9PET9_METAN</name>
<feature type="compositionally biased region" description="Basic residues" evidence="2">
    <location>
        <begin position="453"/>
        <end position="463"/>
    </location>
</feature>
<dbReference type="InterPro" id="IPR052981">
    <property type="entry name" value="Ingression_C2_domain"/>
</dbReference>
<keyword evidence="5" id="KW-1185">Reference proteome</keyword>
<dbReference type="Proteomes" id="UP000054544">
    <property type="component" value="Unassembled WGS sequence"/>
</dbReference>
<accession>A0A0D9PET9</accession>
<dbReference type="AlphaFoldDB" id="A0A0D9PET9"/>
<comment type="similarity">
    <text evidence="1">Belongs to the free Met sulfoxide reductase family.</text>
</comment>
<feature type="domain" description="C2" evidence="3">
    <location>
        <begin position="249"/>
        <end position="370"/>
    </location>
</feature>
<dbReference type="SUPFAM" id="SSF49562">
    <property type="entry name" value="C2 domain (Calcium/lipid-binding domain, CaLB)"/>
    <property type="match status" value="1"/>
</dbReference>
<dbReference type="EMBL" id="KE384718">
    <property type="protein sequence ID" value="KJK84628.1"/>
    <property type="molecule type" value="Genomic_DNA"/>
</dbReference>
<dbReference type="CDD" id="cd08681">
    <property type="entry name" value="C2_fungal_Inn1p-like"/>
    <property type="match status" value="1"/>
</dbReference>
<dbReference type="OrthoDB" id="270970at2759"/>
<dbReference type="SMART" id="SM00239">
    <property type="entry name" value="C2"/>
    <property type="match status" value="1"/>
</dbReference>
<dbReference type="FunFam" id="3.30.450.40:FF:000008">
    <property type="entry name" value="GAF domain-containing proteins"/>
    <property type="match status" value="1"/>
</dbReference>
<dbReference type="InterPro" id="IPR000008">
    <property type="entry name" value="C2_dom"/>
</dbReference>
<dbReference type="SUPFAM" id="SSF55781">
    <property type="entry name" value="GAF domain-like"/>
    <property type="match status" value="1"/>
</dbReference>
<feature type="region of interest" description="Disordered" evidence="2">
    <location>
        <begin position="206"/>
        <end position="232"/>
    </location>
</feature>
<feature type="compositionally biased region" description="Low complexity" evidence="2">
    <location>
        <begin position="1042"/>
        <end position="1056"/>
    </location>
</feature>
<sequence>MVPSSSWLVHADASNFAHGVTKDDAYEQVLMQAEGLFIDQRNWLGVDVQISDLGSNLANAASLLWHAYRSLPSPSKEVNWAGFYVLDPSSTKPQLILGPFQGKVACQTIEFGRGVCGAAAATQKTQLVADVDKFPGHIACDGDSKSEIVVPILASAGGSGVKKVVAIIDVDCTIENGFDDLDRKYLEDLADLLGRSYADVNKPKRHRLVGLPPEGSTESGAPGWNTSSSPTTDAITSVEMATKTKSYALNGAHTAGIFADMSVDGPIIGTLVAIVDRAKNLPNRKTIGKQDPYCAARLGKEAKKTTTDIRGGQTPKWDQELRFTVHDSPDYYQLKMSVFTDDKKTDLIGESWIDLKGIIVPGGGQNDMWQGLTCRGKYAGEIRVEITFYDTRPRPEKPAAKQRQQTATEQDATGSAKPRTPVKRRPLPSDPVTGEAPVTPPAAVASQPEAHQHHAAPRSHSKSASHSGFVPNQSPLQSVEYSTPPHPQGVRQQPEYYTPSPHSAHRHAHRPRESYGAPARYQDDRGFSQRAQPSPYDQPDSRSAQGSFTELHELPPEIGSQPPFEDEAPPPPPAHRSRQNSVGPEVSHRGSYDVSPQKSPVPMRKDVLKSEAHRHSIAAYPGQPVFKPYDPTSSAPIPIASRNDSPYESPSSRYQSQSPGYSPQHRSMQPTVEDVPDSPSVSNRHSSRAAVYQSEMALDAHASQMPQSAIESPVHTTPRDRLQDYGAYPTAASPLSVPEYSNTLSQVSQASQSSHQQRPGRHSDFDLVHIRNPASYGTPAVPPSLSPGVDLALSQEFADRRYEDRGYEDRRYESRYTQPTATPPRGRHRSEGPPSYTTSPHSYTPQSHDGRAMVTYSSRPEPLATKSRNSPSPNPNPEHTIRRKSVSPAPPPSENRRQSDVPFGPDSYDAFNPAMGSPGAADSRVGRVDPNAKIITHDGREIDPSDHLPMETWAPEPEPRGKQTSPEPRARPSPSGAQPMPPSGRRTLRIAARPDSVITQQQQQQQQPPPPSYSQAEDPRTPPTGGRNRLQKKARASAGHNSLPPSASSPLAPISPDNYQGRQVQYTPTRGAHPGGPYDYPNENHAPPHYGSGPPLPAKIPLPIMSGANGGGELALVEEMQRIDIGAGRSRRRGGY</sequence>
<dbReference type="Gene3D" id="3.30.450.40">
    <property type="match status" value="1"/>
</dbReference>
<dbReference type="PANTHER" id="PTHR47052">
    <property type="entry name" value="CONSERVED SERINE PROLINE-RICH PROTEIN (AFU_ORTHOLOGUE AFUA_2G01790)"/>
    <property type="match status" value="1"/>
</dbReference>
<dbReference type="PROSITE" id="PS50004">
    <property type="entry name" value="C2"/>
    <property type="match status" value="1"/>
</dbReference>
<dbReference type="PANTHER" id="PTHR47052:SF3">
    <property type="entry name" value="INGRESSION PROTEIN 1"/>
    <property type="match status" value="1"/>
</dbReference>
<feature type="compositionally biased region" description="Polar residues" evidence="2">
    <location>
        <begin position="1057"/>
        <end position="1068"/>
    </location>
</feature>
<organism evidence="4 5">
    <name type="scientific">Metarhizium anisopliae BRIP 53293</name>
    <dbReference type="NCBI Taxonomy" id="1291518"/>
    <lineage>
        <taxon>Eukaryota</taxon>
        <taxon>Fungi</taxon>
        <taxon>Dikarya</taxon>
        <taxon>Ascomycota</taxon>
        <taxon>Pezizomycotina</taxon>
        <taxon>Sordariomycetes</taxon>
        <taxon>Hypocreomycetidae</taxon>
        <taxon>Hypocreales</taxon>
        <taxon>Clavicipitaceae</taxon>
        <taxon>Metarhizium</taxon>
    </lineage>
</organism>
<feature type="compositionally biased region" description="Low complexity" evidence="2">
    <location>
        <begin position="745"/>
        <end position="757"/>
    </location>
</feature>